<evidence type="ECO:0000256" key="1">
    <source>
        <dbReference type="ARBA" id="ARBA00022630"/>
    </source>
</evidence>
<reference evidence="5 6" key="1">
    <citation type="submission" date="2022-04" db="EMBL/GenBank/DDBJ databases">
        <title>Genome diversity in the genus Frankia.</title>
        <authorList>
            <person name="Carlos-Shanley C."/>
            <person name="Hahn D."/>
        </authorList>
    </citation>
    <scope>NUCLEOTIDE SEQUENCE [LARGE SCALE GENOMIC DNA]</scope>
    <source>
        <strain evidence="5 6">Ag45/Mut15</strain>
    </source>
</reference>
<accession>A0ABT0JUZ0</accession>
<dbReference type="SUPFAM" id="SSF47203">
    <property type="entry name" value="Acyl-CoA dehydrogenase C-terminal domain-like"/>
    <property type="match status" value="1"/>
</dbReference>
<dbReference type="InterPro" id="IPR009075">
    <property type="entry name" value="AcylCo_DH/oxidase_C"/>
</dbReference>
<keyword evidence="1" id="KW-0285">Flavoprotein</keyword>
<keyword evidence="6" id="KW-1185">Reference proteome</keyword>
<dbReference type="EMBL" id="JALKFT010000004">
    <property type="protein sequence ID" value="MCK9875362.1"/>
    <property type="molecule type" value="Genomic_DNA"/>
</dbReference>
<organism evidence="5 6">
    <name type="scientific">Frankia umida</name>
    <dbReference type="NCBI Taxonomy" id="573489"/>
    <lineage>
        <taxon>Bacteria</taxon>
        <taxon>Bacillati</taxon>
        <taxon>Actinomycetota</taxon>
        <taxon>Actinomycetes</taxon>
        <taxon>Frankiales</taxon>
        <taxon>Frankiaceae</taxon>
        <taxon>Frankia</taxon>
    </lineage>
</organism>
<evidence type="ECO:0000256" key="3">
    <source>
        <dbReference type="ARBA" id="ARBA00023002"/>
    </source>
</evidence>
<evidence type="ECO:0000256" key="2">
    <source>
        <dbReference type="ARBA" id="ARBA00022827"/>
    </source>
</evidence>
<dbReference type="Proteomes" id="UP001201873">
    <property type="component" value="Unassembled WGS sequence"/>
</dbReference>
<dbReference type="InterPro" id="IPR036250">
    <property type="entry name" value="AcylCo_DH-like_C"/>
</dbReference>
<dbReference type="PANTHER" id="PTHR43884">
    <property type="entry name" value="ACYL-COA DEHYDROGENASE"/>
    <property type="match status" value="1"/>
</dbReference>
<dbReference type="Gene3D" id="1.20.140.10">
    <property type="entry name" value="Butyryl-CoA Dehydrogenase, subunit A, domain 3"/>
    <property type="match status" value="1"/>
</dbReference>
<keyword evidence="2" id="KW-0274">FAD</keyword>
<sequence length="321" mass="33510">MESPDREFLEAAGAALRGTGPGEDPLEALGWWDLLAEFDDRDARGAALALFRAQGRELADTAALGALIAQPYLAAAGAEPGTLVAVIVRRSARGERLLAVGDVAGRTLLVDRPGQGASVIAAEKTELVPVTVPGRLTLHEVRVDDAALTPAIAEAEAAAVRARAVCLGRIGTSLEILGAAEGTLALAVAYAASREQFGRPIGTFQAVRHLLAWAQTDSVALESVVTTAVALDAAAPQRHDEVVKALAGRNGRRICERAMQVFGGIGFTAEHDHHHFHSRVLALDALLGTSAELTHTLGAWWRESRADPSASARALLAATGS</sequence>
<dbReference type="Pfam" id="PF00441">
    <property type="entry name" value="Acyl-CoA_dh_1"/>
    <property type="match status" value="1"/>
</dbReference>
<feature type="domain" description="Acyl-CoA dehydrogenase/oxidase C-terminal" evidence="4">
    <location>
        <begin position="167"/>
        <end position="293"/>
    </location>
</feature>
<gene>
    <name evidence="5" type="ORF">MXD59_06135</name>
</gene>
<dbReference type="PANTHER" id="PTHR43884:SF20">
    <property type="entry name" value="ACYL-COA DEHYDROGENASE FADE28"/>
    <property type="match status" value="1"/>
</dbReference>
<evidence type="ECO:0000313" key="5">
    <source>
        <dbReference type="EMBL" id="MCK9875362.1"/>
    </source>
</evidence>
<name>A0ABT0JUZ0_9ACTN</name>
<evidence type="ECO:0000313" key="6">
    <source>
        <dbReference type="Proteomes" id="UP001201873"/>
    </source>
</evidence>
<evidence type="ECO:0000259" key="4">
    <source>
        <dbReference type="Pfam" id="PF00441"/>
    </source>
</evidence>
<comment type="caution">
    <text evidence="5">The sequence shown here is derived from an EMBL/GenBank/DDBJ whole genome shotgun (WGS) entry which is preliminary data.</text>
</comment>
<proteinExistence type="predicted"/>
<protein>
    <submittedName>
        <fullName evidence="5">Acyl-CoA dehydrogenase</fullName>
    </submittedName>
</protein>
<keyword evidence="3" id="KW-0560">Oxidoreductase</keyword>